<evidence type="ECO:0000313" key="2">
    <source>
        <dbReference type="Proteomes" id="UP000799436"/>
    </source>
</evidence>
<proteinExistence type="predicted"/>
<accession>A0A6G1LMM3</accession>
<protein>
    <submittedName>
        <fullName evidence="1">Uncharacterized protein</fullName>
    </submittedName>
</protein>
<keyword evidence="2" id="KW-1185">Reference proteome</keyword>
<gene>
    <name evidence="1" type="ORF">EJ03DRAFT_70673</name>
</gene>
<dbReference type="AlphaFoldDB" id="A0A6G1LMM3"/>
<reference evidence="1" key="1">
    <citation type="journal article" date="2020" name="Stud. Mycol.">
        <title>101 Dothideomycetes genomes: a test case for predicting lifestyles and emergence of pathogens.</title>
        <authorList>
            <person name="Haridas S."/>
            <person name="Albert R."/>
            <person name="Binder M."/>
            <person name="Bloem J."/>
            <person name="Labutti K."/>
            <person name="Salamov A."/>
            <person name="Andreopoulos B."/>
            <person name="Baker S."/>
            <person name="Barry K."/>
            <person name="Bills G."/>
            <person name="Bluhm B."/>
            <person name="Cannon C."/>
            <person name="Castanera R."/>
            <person name="Culley D."/>
            <person name="Daum C."/>
            <person name="Ezra D."/>
            <person name="Gonzalez J."/>
            <person name="Henrissat B."/>
            <person name="Kuo A."/>
            <person name="Liang C."/>
            <person name="Lipzen A."/>
            <person name="Lutzoni F."/>
            <person name="Magnuson J."/>
            <person name="Mondo S."/>
            <person name="Nolan M."/>
            <person name="Ohm R."/>
            <person name="Pangilinan J."/>
            <person name="Park H.-J."/>
            <person name="Ramirez L."/>
            <person name="Alfaro M."/>
            <person name="Sun H."/>
            <person name="Tritt A."/>
            <person name="Yoshinaga Y."/>
            <person name="Zwiers L.-H."/>
            <person name="Turgeon B."/>
            <person name="Goodwin S."/>
            <person name="Spatafora J."/>
            <person name="Crous P."/>
            <person name="Grigoriev I."/>
        </authorList>
    </citation>
    <scope>NUCLEOTIDE SEQUENCE</scope>
    <source>
        <strain evidence="1">CBS 116005</strain>
    </source>
</reference>
<sequence>MVSCRWGQLPVSGRRRQCALLPLPQAHSWSCYPSRSKTVEIRWCCQGHLSREAIRLNRVSCISHWTNQAFLRAARTVLKNSKNVCRAGSDNAVSRPIGELVSRWTETRACRTDVALVVVCMRGGFPWKSFRRSRCLQTWRKEGSAHSRDKYGEGGV</sequence>
<dbReference type="Proteomes" id="UP000799436">
    <property type="component" value="Unassembled WGS sequence"/>
</dbReference>
<name>A0A6G1LMM3_9PEZI</name>
<organism evidence="1 2">
    <name type="scientific">Teratosphaeria nubilosa</name>
    <dbReference type="NCBI Taxonomy" id="161662"/>
    <lineage>
        <taxon>Eukaryota</taxon>
        <taxon>Fungi</taxon>
        <taxon>Dikarya</taxon>
        <taxon>Ascomycota</taxon>
        <taxon>Pezizomycotina</taxon>
        <taxon>Dothideomycetes</taxon>
        <taxon>Dothideomycetidae</taxon>
        <taxon>Mycosphaerellales</taxon>
        <taxon>Teratosphaeriaceae</taxon>
        <taxon>Teratosphaeria</taxon>
    </lineage>
</organism>
<dbReference type="EMBL" id="ML995809">
    <property type="protein sequence ID" value="KAF2773870.1"/>
    <property type="molecule type" value="Genomic_DNA"/>
</dbReference>
<evidence type="ECO:0000313" key="1">
    <source>
        <dbReference type="EMBL" id="KAF2773870.1"/>
    </source>
</evidence>